<dbReference type="Gene3D" id="3.40.50.150">
    <property type="entry name" value="Vaccinia Virus protein VP39"/>
    <property type="match status" value="1"/>
</dbReference>
<evidence type="ECO:0000256" key="11">
    <source>
        <dbReference type="ARBA" id="ARBA00065434"/>
    </source>
</evidence>
<dbReference type="InterPro" id="IPR002052">
    <property type="entry name" value="DNA_methylase_N6_adenine_CS"/>
</dbReference>
<dbReference type="GO" id="GO:0000049">
    <property type="term" value="F:tRNA binding"/>
    <property type="evidence" value="ECO:0007669"/>
    <property type="project" value="UniProtKB-UniRule"/>
</dbReference>
<evidence type="ECO:0000256" key="14">
    <source>
        <dbReference type="ARBA" id="ARBA00075308"/>
    </source>
</evidence>
<dbReference type="PROSITE" id="PS00092">
    <property type="entry name" value="N6_MTASE"/>
    <property type="match status" value="1"/>
</dbReference>
<dbReference type="Pfam" id="PF01170">
    <property type="entry name" value="UPF0020"/>
    <property type="match status" value="1"/>
</dbReference>
<dbReference type="InterPro" id="IPR000241">
    <property type="entry name" value="RlmKL-like_Mtase"/>
</dbReference>
<evidence type="ECO:0000256" key="10">
    <source>
        <dbReference type="ARBA" id="ARBA00056270"/>
    </source>
</evidence>
<keyword evidence="3 15" id="KW-0820">tRNA-binding</keyword>
<feature type="domain" description="tRNA (guanine(10)-N(2))-methyltransferase TRMT11 N-terminal" evidence="18">
    <location>
        <begin position="56"/>
        <end position="185"/>
    </location>
</feature>
<evidence type="ECO:0000259" key="18">
    <source>
        <dbReference type="Pfam" id="PF25904"/>
    </source>
</evidence>
<comment type="subunit">
    <text evidence="11">Part of the heterodimeric TRMT11-TRM112 methyltransferase complex; this complex forms an active tRNA methyltransferase, where TRMT112 acts as an activator of the catalytic subunit TRMT11.</text>
</comment>
<dbReference type="GO" id="GO:0160102">
    <property type="term" value="F:tRNA (guanine(10)-N2)-methyltransferase activity"/>
    <property type="evidence" value="ECO:0007669"/>
    <property type="project" value="UniProtKB-EC"/>
</dbReference>
<dbReference type="SUPFAM" id="SSF53335">
    <property type="entry name" value="S-adenosyl-L-methionine-dependent methyltransferases"/>
    <property type="match status" value="1"/>
</dbReference>
<evidence type="ECO:0000256" key="13">
    <source>
        <dbReference type="ARBA" id="ARBA00067484"/>
    </source>
</evidence>
<dbReference type="GO" id="GO:0032259">
    <property type="term" value="P:methylation"/>
    <property type="evidence" value="ECO:0007669"/>
    <property type="project" value="UniProtKB-UniRule"/>
</dbReference>
<evidence type="ECO:0000256" key="9">
    <source>
        <dbReference type="ARBA" id="ARBA00050985"/>
    </source>
</evidence>
<sequence>MKKYLFWFAHEHIDFRLPEMESIFYMFGLKLPQISKRDQVRESGKLFDRFVLPYPQPYWIVDISSEKTVHKIASRAVSLRFCLELWANGKNNEELHNNLKSYPLEQIKLYADKEKSFKIIVETFCKHFSQSEKIQKIESFSYLPLQGPVKLKDPDTTLYYIEFYGLDPNEIPDKAYELFFGRWVKFLILLSRIAHGQRDLIQKFSLKRRKFIGNTSMDPQLSLIMANQAQIKTGDIVLDPFVGTGSLLVAASHFGGYTLGTDIDFLMLHGRTRPTRIKQKIREKDENVAANMEQYGRSSYYIDVVISDFSYPLWKSDMFIDAIITDPPYGIRESTERIGTMKANPVIEEHQVSTHIPSKVEYGLPQIYKDLLNFAAKHLKITGRLVCWYPIFRDQYSTDQLPIHPCLRLIANSEQVLSNYTSRRLLTYEKVKEPQETDDINSICLTDFREKYFALRDETRKERRMKKAIERAKKKENWEKSNGESMER</sequence>
<keyword evidence="2" id="KW-0963">Cytoplasm</keyword>
<feature type="domain" description="Ribosomal RNA large subunit methyltransferase K/L-like methyltransferase" evidence="17">
    <location>
        <begin position="208"/>
        <end position="337"/>
    </location>
</feature>
<dbReference type="AlphaFoldDB" id="A0ABD2AJ11"/>
<evidence type="ECO:0000313" key="19">
    <source>
        <dbReference type="EMBL" id="KAL2720614.1"/>
    </source>
</evidence>
<dbReference type="CDD" id="cd02440">
    <property type="entry name" value="AdoMet_MTases"/>
    <property type="match status" value="1"/>
</dbReference>
<dbReference type="InterPro" id="IPR016691">
    <property type="entry name" value="TRMT11"/>
</dbReference>
<evidence type="ECO:0000256" key="1">
    <source>
        <dbReference type="ARBA" id="ARBA00004496"/>
    </source>
</evidence>
<keyword evidence="8 15" id="KW-0694">RNA-binding</keyword>
<dbReference type="GO" id="GO:0005737">
    <property type="term" value="C:cytoplasm"/>
    <property type="evidence" value="ECO:0007669"/>
    <property type="project" value="UniProtKB-SubCell"/>
</dbReference>
<name>A0ABD2AJ11_VESSQ</name>
<keyword evidence="20" id="KW-1185">Reference proteome</keyword>
<comment type="catalytic activity">
    <reaction evidence="9">
        <text>guanosine(10) in tRNA + S-adenosyl-L-methionine = N(2)-methylguanosine(10) in tRNA + S-adenosyl-L-homocysteine + H(+)</text>
        <dbReference type="Rhea" id="RHEA:43128"/>
        <dbReference type="Rhea" id="RHEA-COMP:10355"/>
        <dbReference type="Rhea" id="RHEA-COMP:10357"/>
        <dbReference type="ChEBI" id="CHEBI:15378"/>
        <dbReference type="ChEBI" id="CHEBI:57856"/>
        <dbReference type="ChEBI" id="CHEBI:59789"/>
        <dbReference type="ChEBI" id="CHEBI:74269"/>
        <dbReference type="ChEBI" id="CHEBI:74481"/>
        <dbReference type="EC" id="2.1.1.214"/>
    </reaction>
    <physiologicalReaction direction="left-to-right" evidence="9">
        <dbReference type="Rhea" id="RHEA:43129"/>
    </physiologicalReaction>
</comment>
<dbReference type="GO" id="GO:0008033">
    <property type="term" value="P:tRNA processing"/>
    <property type="evidence" value="ECO:0007669"/>
    <property type="project" value="UniProtKB-UniRule"/>
</dbReference>
<evidence type="ECO:0000256" key="7">
    <source>
        <dbReference type="ARBA" id="ARBA00022694"/>
    </source>
</evidence>
<gene>
    <name evidence="19" type="ORF">V1478_010190</name>
</gene>
<evidence type="ECO:0000259" key="17">
    <source>
        <dbReference type="Pfam" id="PF01170"/>
    </source>
</evidence>
<dbReference type="EC" id="2.1.1.214" evidence="12"/>
<evidence type="ECO:0000256" key="2">
    <source>
        <dbReference type="ARBA" id="ARBA00022490"/>
    </source>
</evidence>
<evidence type="ECO:0000256" key="12">
    <source>
        <dbReference type="ARBA" id="ARBA00066937"/>
    </source>
</evidence>
<keyword evidence="6 15" id="KW-0949">S-adenosyl-L-methionine</keyword>
<evidence type="ECO:0000256" key="4">
    <source>
        <dbReference type="ARBA" id="ARBA00022603"/>
    </source>
</evidence>
<feature type="region of interest" description="Disordered" evidence="16">
    <location>
        <begin position="461"/>
        <end position="488"/>
    </location>
</feature>
<evidence type="ECO:0000256" key="15">
    <source>
        <dbReference type="PROSITE-ProRule" id="PRU00959"/>
    </source>
</evidence>
<keyword evidence="5 15" id="KW-0808">Transferase</keyword>
<comment type="function">
    <text evidence="10">Catalytic subunit of the TRMT11-TRM112 methyltransferase complex, that specifically mediates the S-adenosyl-L-methionine-dependent N(2)-methylation of guanosine nucleotide at position 10 (m2G10) in tRNAs. This is one of the major tRNA (guanine-N(2))-methyltransferases.</text>
</comment>
<dbReference type="PANTHER" id="PTHR13370">
    <property type="entry name" value="RNA METHYLASE-RELATED"/>
    <property type="match status" value="1"/>
</dbReference>
<keyword evidence="7 15" id="KW-0819">tRNA processing</keyword>
<dbReference type="InterPro" id="IPR029063">
    <property type="entry name" value="SAM-dependent_MTases_sf"/>
</dbReference>
<dbReference type="EMBL" id="JAUDFV010000146">
    <property type="protein sequence ID" value="KAL2720614.1"/>
    <property type="molecule type" value="Genomic_DNA"/>
</dbReference>
<keyword evidence="4 15" id="KW-0489">Methyltransferase</keyword>
<evidence type="ECO:0000256" key="3">
    <source>
        <dbReference type="ARBA" id="ARBA00022555"/>
    </source>
</evidence>
<dbReference type="Proteomes" id="UP001607302">
    <property type="component" value="Unassembled WGS sequence"/>
</dbReference>
<protein>
    <recommendedName>
        <fullName evidence="13">tRNA (guanine(10)-N(2))-methyltransferase TRMT11</fullName>
        <ecNumber evidence="12">2.1.1.214</ecNumber>
    </recommendedName>
    <alternativeName>
        <fullName evidence="14">tRNA methyltransferase 11 homolog</fullName>
    </alternativeName>
</protein>
<dbReference type="PROSITE" id="PS51627">
    <property type="entry name" value="SAM_MT_TRM11"/>
    <property type="match status" value="1"/>
</dbReference>
<dbReference type="PANTHER" id="PTHR13370:SF3">
    <property type="entry name" value="TRNA (GUANINE(10)-N2)-METHYLTRANSFERASE HOMOLOG"/>
    <property type="match status" value="1"/>
</dbReference>
<reference evidence="19 20" key="1">
    <citation type="journal article" date="2024" name="Ann. Entomol. Soc. Am.">
        <title>Genomic analyses of the southern and eastern yellowjacket wasps (Hymenoptera: Vespidae) reveal evolutionary signatures of social life.</title>
        <authorList>
            <person name="Catto M.A."/>
            <person name="Caine P.B."/>
            <person name="Orr S.E."/>
            <person name="Hunt B.G."/>
            <person name="Goodisman M.A.D."/>
        </authorList>
    </citation>
    <scope>NUCLEOTIDE SEQUENCE [LARGE SCALE GENOMIC DNA]</scope>
    <source>
        <strain evidence="19">233</strain>
        <tissue evidence="19">Head and thorax</tissue>
    </source>
</reference>
<evidence type="ECO:0000256" key="5">
    <source>
        <dbReference type="ARBA" id="ARBA00022679"/>
    </source>
</evidence>
<evidence type="ECO:0000256" key="8">
    <source>
        <dbReference type="ARBA" id="ARBA00022884"/>
    </source>
</evidence>
<comment type="similarity">
    <text evidence="15">Belongs to the class I-like SAM-binding methyltransferase superfamily. TRM11 methyltransferase family.</text>
</comment>
<organism evidence="19 20">
    <name type="scientific">Vespula squamosa</name>
    <name type="common">Southern yellow jacket</name>
    <name type="synonym">Wasp</name>
    <dbReference type="NCBI Taxonomy" id="30214"/>
    <lineage>
        <taxon>Eukaryota</taxon>
        <taxon>Metazoa</taxon>
        <taxon>Ecdysozoa</taxon>
        <taxon>Arthropoda</taxon>
        <taxon>Hexapoda</taxon>
        <taxon>Insecta</taxon>
        <taxon>Pterygota</taxon>
        <taxon>Neoptera</taxon>
        <taxon>Endopterygota</taxon>
        <taxon>Hymenoptera</taxon>
        <taxon>Apocrita</taxon>
        <taxon>Aculeata</taxon>
        <taxon>Vespoidea</taxon>
        <taxon>Vespidae</taxon>
        <taxon>Vespinae</taxon>
        <taxon>Vespula</taxon>
    </lineage>
</organism>
<dbReference type="GO" id="GO:0043527">
    <property type="term" value="C:tRNA methyltransferase complex"/>
    <property type="evidence" value="ECO:0007669"/>
    <property type="project" value="UniProtKB-ARBA"/>
</dbReference>
<proteinExistence type="inferred from homology"/>
<evidence type="ECO:0000313" key="20">
    <source>
        <dbReference type="Proteomes" id="UP001607302"/>
    </source>
</evidence>
<dbReference type="Pfam" id="PF25904">
    <property type="entry name" value="Tmrp11_N"/>
    <property type="match status" value="1"/>
</dbReference>
<accession>A0ABD2AJ11</accession>
<comment type="subcellular location">
    <subcellularLocation>
        <location evidence="1">Cytoplasm</location>
    </subcellularLocation>
</comment>
<evidence type="ECO:0000256" key="16">
    <source>
        <dbReference type="SAM" id="MobiDB-lite"/>
    </source>
</evidence>
<comment type="caution">
    <text evidence="19">The sequence shown here is derived from an EMBL/GenBank/DDBJ whole genome shotgun (WGS) entry which is preliminary data.</text>
</comment>
<dbReference type="InterPro" id="IPR059073">
    <property type="entry name" value="TRMT11_N"/>
</dbReference>
<dbReference type="PIRSF" id="PIRSF017259">
    <property type="entry name" value="tRNA_mtfrase_TRM11"/>
    <property type="match status" value="1"/>
</dbReference>
<evidence type="ECO:0000256" key="6">
    <source>
        <dbReference type="ARBA" id="ARBA00022691"/>
    </source>
</evidence>